<reference evidence="2" key="1">
    <citation type="submission" date="2020-06" db="EMBL/GenBank/DDBJ databases">
        <authorList>
            <person name="Li T."/>
            <person name="Hu X."/>
            <person name="Zhang T."/>
            <person name="Song X."/>
            <person name="Zhang H."/>
            <person name="Dai N."/>
            <person name="Sheng W."/>
            <person name="Hou X."/>
            <person name="Wei L."/>
        </authorList>
    </citation>
    <scope>NUCLEOTIDE SEQUENCE</scope>
    <source>
        <strain evidence="2">G01</strain>
        <tissue evidence="2">Leaf</tissue>
    </source>
</reference>
<protein>
    <submittedName>
        <fullName evidence="2">Uncharacterized protein</fullName>
    </submittedName>
</protein>
<accession>A0AAW2K2K3</accession>
<organism evidence="2">
    <name type="scientific">Sesamum angustifolium</name>
    <dbReference type="NCBI Taxonomy" id="2727405"/>
    <lineage>
        <taxon>Eukaryota</taxon>
        <taxon>Viridiplantae</taxon>
        <taxon>Streptophyta</taxon>
        <taxon>Embryophyta</taxon>
        <taxon>Tracheophyta</taxon>
        <taxon>Spermatophyta</taxon>
        <taxon>Magnoliopsida</taxon>
        <taxon>eudicotyledons</taxon>
        <taxon>Gunneridae</taxon>
        <taxon>Pentapetalae</taxon>
        <taxon>asterids</taxon>
        <taxon>lamiids</taxon>
        <taxon>Lamiales</taxon>
        <taxon>Pedaliaceae</taxon>
        <taxon>Sesamum</taxon>
    </lineage>
</organism>
<name>A0AAW2K2K3_9LAMI</name>
<dbReference type="EMBL" id="JACGWK010000370">
    <property type="protein sequence ID" value="KAL0300233.1"/>
    <property type="molecule type" value="Genomic_DNA"/>
</dbReference>
<feature type="compositionally biased region" description="Polar residues" evidence="1">
    <location>
        <begin position="25"/>
        <end position="36"/>
    </location>
</feature>
<dbReference type="AlphaFoldDB" id="A0AAW2K2K3"/>
<reference evidence="2" key="2">
    <citation type="journal article" date="2024" name="Plant">
        <title>Genomic evolution and insights into agronomic trait innovations of Sesamum species.</title>
        <authorList>
            <person name="Miao H."/>
            <person name="Wang L."/>
            <person name="Qu L."/>
            <person name="Liu H."/>
            <person name="Sun Y."/>
            <person name="Le M."/>
            <person name="Wang Q."/>
            <person name="Wei S."/>
            <person name="Zheng Y."/>
            <person name="Lin W."/>
            <person name="Duan Y."/>
            <person name="Cao H."/>
            <person name="Xiong S."/>
            <person name="Wang X."/>
            <person name="Wei L."/>
            <person name="Li C."/>
            <person name="Ma Q."/>
            <person name="Ju M."/>
            <person name="Zhao R."/>
            <person name="Li G."/>
            <person name="Mu C."/>
            <person name="Tian Q."/>
            <person name="Mei H."/>
            <person name="Zhang T."/>
            <person name="Gao T."/>
            <person name="Zhang H."/>
        </authorList>
    </citation>
    <scope>NUCLEOTIDE SEQUENCE</scope>
    <source>
        <strain evidence="2">G01</strain>
    </source>
</reference>
<sequence length="82" mass="8463">MEGHHHGRRGRRVRDSAIVAGGSATGRSLVSVSLNPMVTHPSAGSKLGLNGTLHHQLPERSSSPTDFPGPAGRDSPTSSVMG</sequence>
<proteinExistence type="predicted"/>
<gene>
    <name evidence="2" type="ORF">Sangu_3131900</name>
</gene>
<feature type="region of interest" description="Disordered" evidence="1">
    <location>
        <begin position="1"/>
        <end position="82"/>
    </location>
</feature>
<evidence type="ECO:0000256" key="1">
    <source>
        <dbReference type="SAM" id="MobiDB-lite"/>
    </source>
</evidence>
<comment type="caution">
    <text evidence="2">The sequence shown here is derived from an EMBL/GenBank/DDBJ whole genome shotgun (WGS) entry which is preliminary data.</text>
</comment>
<evidence type="ECO:0000313" key="2">
    <source>
        <dbReference type="EMBL" id="KAL0300233.1"/>
    </source>
</evidence>
<feature type="compositionally biased region" description="Basic residues" evidence="1">
    <location>
        <begin position="1"/>
        <end position="12"/>
    </location>
</feature>